<protein>
    <submittedName>
        <fullName evidence="3">Nucleotidyltransferase family protein</fullName>
    </submittedName>
</protein>
<dbReference type="InterPro" id="IPR025877">
    <property type="entry name" value="MobA-like_NTP_Trfase"/>
</dbReference>
<dbReference type="RefSeq" id="WP_305472250.1">
    <property type="nucleotide sequence ID" value="NZ_JAUYVT010000010.1"/>
</dbReference>
<evidence type="ECO:0000256" key="1">
    <source>
        <dbReference type="ARBA" id="ARBA00022842"/>
    </source>
</evidence>
<evidence type="ECO:0000313" key="3">
    <source>
        <dbReference type="EMBL" id="MDP2565359.1"/>
    </source>
</evidence>
<reference evidence="3" key="1">
    <citation type="submission" date="2023-07" db="EMBL/GenBank/DDBJ databases">
        <title>Genome content predicts the carbon catabolic preferences of heterotrophic bacteria.</title>
        <authorList>
            <person name="Gralka M."/>
        </authorList>
    </citation>
    <scope>NUCLEOTIDE SEQUENCE</scope>
    <source>
        <strain evidence="3">4G09</strain>
    </source>
</reference>
<feature type="domain" description="MobA-like NTP transferase" evidence="2">
    <location>
        <begin position="6"/>
        <end position="167"/>
    </location>
</feature>
<dbReference type="Proteomes" id="UP001177212">
    <property type="component" value="Unassembled WGS sequence"/>
</dbReference>
<organism evidence="3 4">
    <name type="scientific">Pseudoalteromonas marina</name>
    <dbReference type="NCBI Taxonomy" id="267375"/>
    <lineage>
        <taxon>Bacteria</taxon>
        <taxon>Pseudomonadati</taxon>
        <taxon>Pseudomonadota</taxon>
        <taxon>Gammaproteobacteria</taxon>
        <taxon>Alteromonadales</taxon>
        <taxon>Pseudoalteromonadaceae</taxon>
        <taxon>Pseudoalteromonas</taxon>
    </lineage>
</organism>
<accession>A0ABT9FEY8</accession>
<dbReference type="CDD" id="cd04182">
    <property type="entry name" value="GT_2_like_f"/>
    <property type="match status" value="1"/>
</dbReference>
<comment type="caution">
    <text evidence="3">The sequence shown here is derived from an EMBL/GenBank/DDBJ whole genome shotgun (WGS) entry which is preliminary data.</text>
</comment>
<dbReference type="PANTHER" id="PTHR43777:SF1">
    <property type="entry name" value="MOLYBDENUM COFACTOR CYTIDYLYLTRANSFERASE"/>
    <property type="match status" value="1"/>
</dbReference>
<dbReference type="InterPro" id="IPR029044">
    <property type="entry name" value="Nucleotide-diphossugar_trans"/>
</dbReference>
<dbReference type="EMBL" id="JAUYVT010000010">
    <property type="protein sequence ID" value="MDP2565359.1"/>
    <property type="molecule type" value="Genomic_DNA"/>
</dbReference>
<dbReference type="Pfam" id="PF12804">
    <property type="entry name" value="NTP_transf_3"/>
    <property type="match status" value="1"/>
</dbReference>
<proteinExistence type="predicted"/>
<keyword evidence="1" id="KW-0460">Magnesium</keyword>
<keyword evidence="4" id="KW-1185">Reference proteome</keyword>
<gene>
    <name evidence="3" type="ORF">Q8W34_12010</name>
</gene>
<sequence length="199" mass="21864">MRIAKVLLAAGQSSRFDGCKLIANVGNNKTMIARAVDVLQQLDAGAVYVVSGAWHNEITQALKHYNNVEIICNLDWQQGLGKSIALAANQLRHSDGWDGILFMLADQVELEACDIQQLVTRFQNNPTRWCANYGERLGVPAIFPHDDFDLLTTLSNDKGAQHLLRESGGIVNCVLLNKASADIDTVEQLNCFTAKQALN</sequence>
<evidence type="ECO:0000259" key="2">
    <source>
        <dbReference type="Pfam" id="PF12804"/>
    </source>
</evidence>
<evidence type="ECO:0000313" key="4">
    <source>
        <dbReference type="Proteomes" id="UP001177212"/>
    </source>
</evidence>
<name>A0ABT9FEY8_9GAMM</name>
<dbReference type="Gene3D" id="3.90.550.10">
    <property type="entry name" value="Spore Coat Polysaccharide Biosynthesis Protein SpsA, Chain A"/>
    <property type="match status" value="1"/>
</dbReference>
<dbReference type="SUPFAM" id="SSF53448">
    <property type="entry name" value="Nucleotide-diphospho-sugar transferases"/>
    <property type="match status" value="1"/>
</dbReference>
<dbReference type="PANTHER" id="PTHR43777">
    <property type="entry name" value="MOLYBDENUM COFACTOR CYTIDYLYLTRANSFERASE"/>
    <property type="match status" value="1"/>
</dbReference>